<dbReference type="InterPro" id="IPR020846">
    <property type="entry name" value="MFS_dom"/>
</dbReference>
<dbReference type="PANTHER" id="PTHR23502">
    <property type="entry name" value="MAJOR FACILITATOR SUPERFAMILY"/>
    <property type="match status" value="1"/>
</dbReference>
<keyword evidence="3 6" id="KW-1133">Transmembrane helix</keyword>
<feature type="transmembrane region" description="Helical" evidence="6">
    <location>
        <begin position="439"/>
        <end position="458"/>
    </location>
</feature>
<dbReference type="EMBL" id="JAUJFL010000002">
    <property type="protein sequence ID" value="KAK2610969.1"/>
    <property type="molecule type" value="Genomic_DNA"/>
</dbReference>
<dbReference type="AlphaFoldDB" id="A0AAD9SLV8"/>
<comment type="subcellular location">
    <subcellularLocation>
        <location evidence="1">Membrane</location>
        <topology evidence="1">Multi-pass membrane protein</topology>
    </subcellularLocation>
</comment>
<keyword evidence="9" id="KW-1185">Reference proteome</keyword>
<feature type="transmembrane region" description="Helical" evidence="6">
    <location>
        <begin position="464"/>
        <end position="490"/>
    </location>
</feature>
<reference evidence="8" key="1">
    <citation type="submission" date="2023-06" db="EMBL/GenBank/DDBJ databases">
        <authorList>
            <person name="Noh H."/>
        </authorList>
    </citation>
    <scope>NUCLEOTIDE SEQUENCE</scope>
    <source>
        <strain evidence="8">DUCC20226</strain>
    </source>
</reference>
<feature type="transmembrane region" description="Helical" evidence="6">
    <location>
        <begin position="394"/>
        <end position="418"/>
    </location>
</feature>
<feature type="transmembrane region" description="Helical" evidence="6">
    <location>
        <begin position="533"/>
        <end position="554"/>
    </location>
</feature>
<keyword evidence="4 6" id="KW-0472">Membrane</keyword>
<dbReference type="GO" id="GO:0022857">
    <property type="term" value="F:transmembrane transporter activity"/>
    <property type="evidence" value="ECO:0007669"/>
    <property type="project" value="InterPro"/>
</dbReference>
<accession>A0AAD9SLV8</accession>
<feature type="transmembrane region" description="Helical" evidence="6">
    <location>
        <begin position="502"/>
        <end position="521"/>
    </location>
</feature>
<evidence type="ECO:0000259" key="7">
    <source>
        <dbReference type="PROSITE" id="PS50850"/>
    </source>
</evidence>
<evidence type="ECO:0000256" key="6">
    <source>
        <dbReference type="SAM" id="Phobius"/>
    </source>
</evidence>
<feature type="transmembrane region" description="Helical" evidence="6">
    <location>
        <begin position="133"/>
        <end position="151"/>
    </location>
</feature>
<protein>
    <recommendedName>
        <fullName evidence="7">Major facilitator superfamily (MFS) profile domain-containing protein</fullName>
    </recommendedName>
</protein>
<evidence type="ECO:0000256" key="3">
    <source>
        <dbReference type="ARBA" id="ARBA00022989"/>
    </source>
</evidence>
<feature type="transmembrane region" description="Helical" evidence="6">
    <location>
        <begin position="84"/>
        <end position="107"/>
    </location>
</feature>
<dbReference type="GO" id="GO:0005886">
    <property type="term" value="C:plasma membrane"/>
    <property type="evidence" value="ECO:0007669"/>
    <property type="project" value="TreeGrafter"/>
</dbReference>
<feature type="transmembrane region" description="Helical" evidence="6">
    <location>
        <begin position="163"/>
        <end position="180"/>
    </location>
</feature>
<dbReference type="InterPro" id="IPR036259">
    <property type="entry name" value="MFS_trans_sf"/>
</dbReference>
<feature type="domain" description="Major facilitator superfamily (MFS) profile" evidence="7">
    <location>
        <begin position="88"/>
        <end position="559"/>
    </location>
</feature>
<evidence type="ECO:0000256" key="4">
    <source>
        <dbReference type="ARBA" id="ARBA00023136"/>
    </source>
</evidence>
<dbReference type="PROSITE" id="PS50850">
    <property type="entry name" value="MFS"/>
    <property type="match status" value="1"/>
</dbReference>
<evidence type="ECO:0000256" key="2">
    <source>
        <dbReference type="ARBA" id="ARBA00022692"/>
    </source>
</evidence>
<organism evidence="8 9">
    <name type="scientific">Phomopsis amygdali</name>
    <name type="common">Fusicoccum amygdali</name>
    <dbReference type="NCBI Taxonomy" id="1214568"/>
    <lineage>
        <taxon>Eukaryota</taxon>
        <taxon>Fungi</taxon>
        <taxon>Dikarya</taxon>
        <taxon>Ascomycota</taxon>
        <taxon>Pezizomycotina</taxon>
        <taxon>Sordariomycetes</taxon>
        <taxon>Sordariomycetidae</taxon>
        <taxon>Diaporthales</taxon>
        <taxon>Diaporthaceae</taxon>
        <taxon>Diaporthe</taxon>
    </lineage>
</organism>
<name>A0AAD9SLV8_PHOAM</name>
<dbReference type="SUPFAM" id="SSF103473">
    <property type="entry name" value="MFS general substrate transporter"/>
    <property type="match status" value="1"/>
</dbReference>
<dbReference type="Proteomes" id="UP001265746">
    <property type="component" value="Unassembled WGS sequence"/>
</dbReference>
<dbReference type="Pfam" id="PF07690">
    <property type="entry name" value="MFS_1"/>
    <property type="match status" value="1"/>
</dbReference>
<dbReference type="InterPro" id="IPR011701">
    <property type="entry name" value="MFS"/>
</dbReference>
<feature type="transmembrane region" description="Helical" evidence="6">
    <location>
        <begin position="251"/>
        <end position="271"/>
    </location>
</feature>
<dbReference type="Gene3D" id="1.20.1250.20">
    <property type="entry name" value="MFS general substrate transporter like domains"/>
    <property type="match status" value="1"/>
</dbReference>
<gene>
    <name evidence="8" type="ORF">N8I77_004354</name>
</gene>
<evidence type="ECO:0000256" key="5">
    <source>
        <dbReference type="SAM" id="MobiDB-lite"/>
    </source>
</evidence>
<evidence type="ECO:0000313" key="8">
    <source>
        <dbReference type="EMBL" id="KAK2610969.1"/>
    </source>
</evidence>
<feature type="region of interest" description="Disordered" evidence="5">
    <location>
        <begin position="293"/>
        <end position="322"/>
    </location>
</feature>
<feature type="transmembrane region" description="Helical" evidence="6">
    <location>
        <begin position="192"/>
        <end position="215"/>
    </location>
</feature>
<sequence length="581" mass="64228">MSENSLKHFFRITTSWMSKMAGDHIAPTLRPDDYEDPKAEHIRQRTLGNVRLRHHETNEIILIPTPSNDPNDPLNWPKWYKKSIAVLVCLAILMCNFLAAGPTVAIVNTTLDFFPASPPTVDPTGFSANVSRVAYFFSTTALLQGTGNFIWVPLANKYGRRPVYVASYTLYLATAIWAIFDHTYSGFLAARILMGFASGAAETIAPVTISDLFFLHERGSIMALYTSFLSVGVGFGMIIAGLITINNDWRVIYEVAAAIIGTILLLAFFAFPETAFVREDTVIDDAQHLQRLPSGHESEKTHQTADRVSDIEVAPQSPPSPVKKKKTYLQNLKLYNGVFTSEPLYKIFMRPFGLILLPPVLWAALVESVTIGFLVAVTSNVDPAFLATYNFEAWQVGLCFISACIGSAIGIPAGGKLGDVVADYFTNKNGGIREPEMRLPAILPSLITTPLALVLYGVGIQQKLHWICPTIGLGLLNFSIVQATNIVLVYVIDAYRPVAGEVTLAVMGFKSLFGFLLSFYTNPWVDQSGYLDAYGAMAGISAAILILWIVLYVWGQRIRHATWSWPVISYIHWNQDREVGE</sequence>
<proteinExistence type="predicted"/>
<evidence type="ECO:0000256" key="1">
    <source>
        <dbReference type="ARBA" id="ARBA00004141"/>
    </source>
</evidence>
<feature type="transmembrane region" description="Helical" evidence="6">
    <location>
        <begin position="222"/>
        <end position="245"/>
    </location>
</feature>
<dbReference type="PANTHER" id="PTHR23502:SF34">
    <property type="entry name" value="PROTEIN HOL1"/>
    <property type="match status" value="1"/>
</dbReference>
<feature type="compositionally biased region" description="Basic and acidic residues" evidence="5">
    <location>
        <begin position="293"/>
        <end position="310"/>
    </location>
</feature>
<keyword evidence="2 6" id="KW-0812">Transmembrane</keyword>
<evidence type="ECO:0000313" key="9">
    <source>
        <dbReference type="Proteomes" id="UP001265746"/>
    </source>
</evidence>
<comment type="caution">
    <text evidence="8">The sequence shown here is derived from an EMBL/GenBank/DDBJ whole genome shotgun (WGS) entry which is preliminary data.</text>
</comment>
<feature type="transmembrane region" description="Helical" evidence="6">
    <location>
        <begin position="352"/>
        <end position="374"/>
    </location>
</feature>